<dbReference type="Gene3D" id="1.10.510.10">
    <property type="entry name" value="Transferase(Phosphotransferase) domain 1"/>
    <property type="match status" value="1"/>
</dbReference>
<dbReference type="EMBL" id="NUUI01000146">
    <property type="protein sequence ID" value="PHG13103.1"/>
    <property type="molecule type" value="Genomic_DNA"/>
</dbReference>
<proteinExistence type="predicted"/>
<organism evidence="10 11">
    <name type="scientific">Bacillus wiedmannii</name>
    <dbReference type="NCBI Taxonomy" id="1890302"/>
    <lineage>
        <taxon>Bacteria</taxon>
        <taxon>Bacillati</taxon>
        <taxon>Bacillota</taxon>
        <taxon>Bacilli</taxon>
        <taxon>Bacillales</taxon>
        <taxon>Bacillaceae</taxon>
        <taxon>Bacillus</taxon>
        <taxon>Bacillus cereus group</taxon>
    </lineage>
</organism>
<comment type="catalytic activity">
    <reaction evidence="8">
        <text>L-seryl-[protein] + ATP = O-phospho-L-seryl-[protein] + ADP + H(+)</text>
        <dbReference type="Rhea" id="RHEA:17989"/>
        <dbReference type="Rhea" id="RHEA-COMP:9863"/>
        <dbReference type="Rhea" id="RHEA-COMP:11604"/>
        <dbReference type="ChEBI" id="CHEBI:15378"/>
        <dbReference type="ChEBI" id="CHEBI:29999"/>
        <dbReference type="ChEBI" id="CHEBI:30616"/>
        <dbReference type="ChEBI" id="CHEBI:83421"/>
        <dbReference type="ChEBI" id="CHEBI:456216"/>
        <dbReference type="EC" id="2.7.11.1"/>
    </reaction>
</comment>
<feature type="domain" description="Protein kinase" evidence="9">
    <location>
        <begin position="26"/>
        <end position="288"/>
    </location>
</feature>
<dbReference type="PANTHER" id="PTHR24361:SF433">
    <property type="entry name" value="PROTEIN KINASE DOMAIN-CONTAINING PROTEIN"/>
    <property type="match status" value="1"/>
</dbReference>
<evidence type="ECO:0000313" key="11">
    <source>
        <dbReference type="Proteomes" id="UP000225062"/>
    </source>
</evidence>
<evidence type="ECO:0000256" key="3">
    <source>
        <dbReference type="ARBA" id="ARBA00022679"/>
    </source>
</evidence>
<evidence type="ECO:0000256" key="4">
    <source>
        <dbReference type="ARBA" id="ARBA00022741"/>
    </source>
</evidence>
<dbReference type="InterPro" id="IPR011009">
    <property type="entry name" value="Kinase-like_dom_sf"/>
</dbReference>
<accession>A0ABD6TFS6</accession>
<keyword evidence="5 10" id="KW-0418">Kinase</keyword>
<keyword evidence="6" id="KW-0067">ATP-binding</keyword>
<reference evidence="10 11" key="1">
    <citation type="submission" date="2017-09" db="EMBL/GenBank/DDBJ databases">
        <title>Large-scale bioinformatics analysis of Bacillus genomes uncovers conserved roles of natural products in bacterial physiology.</title>
        <authorList>
            <consortium name="Agbiome Team Llc"/>
            <person name="Bleich R.M."/>
            <person name="Grubbs K.J."/>
            <person name="Santa Maria K.C."/>
            <person name="Allen S.E."/>
            <person name="Farag S."/>
            <person name="Shank E.A."/>
            <person name="Bowers A."/>
        </authorList>
    </citation>
    <scope>NUCLEOTIDE SEQUENCE [LARGE SCALE GENOMIC DNA]</scope>
    <source>
        <strain evidence="10 11">AFS032503</strain>
    </source>
</reference>
<dbReference type="Gene3D" id="3.30.200.20">
    <property type="entry name" value="Phosphorylase Kinase, domain 1"/>
    <property type="match status" value="1"/>
</dbReference>
<evidence type="ECO:0000256" key="2">
    <source>
        <dbReference type="ARBA" id="ARBA00022527"/>
    </source>
</evidence>
<comment type="catalytic activity">
    <reaction evidence="7">
        <text>L-threonyl-[protein] + ATP = O-phospho-L-threonyl-[protein] + ADP + H(+)</text>
        <dbReference type="Rhea" id="RHEA:46608"/>
        <dbReference type="Rhea" id="RHEA-COMP:11060"/>
        <dbReference type="Rhea" id="RHEA-COMP:11605"/>
        <dbReference type="ChEBI" id="CHEBI:15378"/>
        <dbReference type="ChEBI" id="CHEBI:30013"/>
        <dbReference type="ChEBI" id="CHEBI:30616"/>
        <dbReference type="ChEBI" id="CHEBI:61977"/>
        <dbReference type="ChEBI" id="CHEBI:456216"/>
        <dbReference type="EC" id="2.7.11.1"/>
    </reaction>
</comment>
<dbReference type="SUPFAM" id="SSF56112">
    <property type="entry name" value="Protein kinase-like (PK-like)"/>
    <property type="match status" value="1"/>
</dbReference>
<dbReference type="InterPro" id="IPR008271">
    <property type="entry name" value="Ser/Thr_kinase_AS"/>
</dbReference>
<keyword evidence="3" id="KW-0808">Transferase</keyword>
<protein>
    <recommendedName>
        <fullName evidence="1">non-specific serine/threonine protein kinase</fullName>
        <ecNumber evidence="1">2.7.11.1</ecNumber>
    </recommendedName>
</protein>
<comment type="caution">
    <text evidence="10">The sequence shown here is derived from an EMBL/GenBank/DDBJ whole genome shotgun (WGS) entry which is preliminary data.</text>
</comment>
<dbReference type="SMART" id="SM00220">
    <property type="entry name" value="S_TKc"/>
    <property type="match status" value="1"/>
</dbReference>
<dbReference type="EC" id="2.7.11.1" evidence="1"/>
<sequence>MYYYCIDGLVSKGGKKLIVTNTLLQLQIQEEIGHEGRNSTVNKAFDPQLNALFVVKKIPKSDFSSADEYFQESQMLYGVQHPNIVPIRYASQDQNTIYLTMEYLEKGSLNKMLNERSLTVREVIKYSLEFLSGIHYMHTKNLVHFDIKPTNILINNAGKAVVTDFGLSRYLNEQGFAYPDKFYCLHAPIEAYDPSLGGFSLYSDIYQAGATIYRMCNGNTFLEEQFDDLNISDENDFAEALKAERFPKKDAFLPHIPLKLRNIVRKSLSLDPAARHETILDMINEISIIDENLDWSYNIITNEHSEFVRNEENCDYTFKIVVTKQGDNHWKTEGFKVRNLDGKSTRVTKWNSNGYTSKKEAFQALEKLLKV</sequence>
<evidence type="ECO:0000256" key="1">
    <source>
        <dbReference type="ARBA" id="ARBA00012513"/>
    </source>
</evidence>
<evidence type="ECO:0000256" key="7">
    <source>
        <dbReference type="ARBA" id="ARBA00047899"/>
    </source>
</evidence>
<dbReference type="AlphaFoldDB" id="A0ABD6TFS6"/>
<dbReference type="PROSITE" id="PS50011">
    <property type="entry name" value="PROTEIN_KINASE_DOM"/>
    <property type="match status" value="1"/>
</dbReference>
<name>A0ABD6TFS6_9BACI</name>
<dbReference type="InterPro" id="IPR000719">
    <property type="entry name" value="Prot_kinase_dom"/>
</dbReference>
<evidence type="ECO:0000313" key="10">
    <source>
        <dbReference type="EMBL" id="PHG13103.1"/>
    </source>
</evidence>
<dbReference type="CDD" id="cd14014">
    <property type="entry name" value="STKc_PknB_like"/>
    <property type="match status" value="1"/>
</dbReference>
<keyword evidence="2 10" id="KW-0723">Serine/threonine-protein kinase</keyword>
<dbReference type="InterPro" id="IPR053235">
    <property type="entry name" value="Ser_Thr_kinase"/>
</dbReference>
<evidence type="ECO:0000256" key="6">
    <source>
        <dbReference type="ARBA" id="ARBA00022840"/>
    </source>
</evidence>
<evidence type="ECO:0000259" key="9">
    <source>
        <dbReference type="PROSITE" id="PS50011"/>
    </source>
</evidence>
<dbReference type="PANTHER" id="PTHR24361">
    <property type="entry name" value="MITOGEN-ACTIVATED KINASE KINASE KINASE"/>
    <property type="match status" value="1"/>
</dbReference>
<dbReference type="GO" id="GO:0004674">
    <property type="term" value="F:protein serine/threonine kinase activity"/>
    <property type="evidence" value="ECO:0007669"/>
    <property type="project" value="UniProtKB-KW"/>
</dbReference>
<dbReference type="GO" id="GO:0005524">
    <property type="term" value="F:ATP binding"/>
    <property type="evidence" value="ECO:0007669"/>
    <property type="project" value="UniProtKB-KW"/>
</dbReference>
<keyword evidence="4" id="KW-0547">Nucleotide-binding</keyword>
<dbReference type="PROSITE" id="PS00108">
    <property type="entry name" value="PROTEIN_KINASE_ST"/>
    <property type="match status" value="1"/>
</dbReference>
<gene>
    <name evidence="10" type="ORF">COI74_30180</name>
</gene>
<dbReference type="Pfam" id="PF00069">
    <property type="entry name" value="Pkinase"/>
    <property type="match status" value="1"/>
</dbReference>
<evidence type="ECO:0000256" key="5">
    <source>
        <dbReference type="ARBA" id="ARBA00022777"/>
    </source>
</evidence>
<dbReference type="Proteomes" id="UP000225062">
    <property type="component" value="Unassembled WGS sequence"/>
</dbReference>
<evidence type="ECO:0000256" key="8">
    <source>
        <dbReference type="ARBA" id="ARBA00048679"/>
    </source>
</evidence>